<dbReference type="AlphaFoldDB" id="A0A4Y2I4Z4"/>
<sequence length="111" mass="12685">MIDKEIVTKIIAEISDEENKELVQQEHEKVTVKEAEEAVELLRSFLESIANIGTESLGVIATLEKTVQLQKYFVRWQTSIKDFSSETTKCIFCKELNVIKSKQVCMCTGLR</sequence>
<dbReference type="Proteomes" id="UP000499080">
    <property type="component" value="Unassembled WGS sequence"/>
</dbReference>
<organism evidence="1 2">
    <name type="scientific">Araneus ventricosus</name>
    <name type="common">Orbweaver spider</name>
    <name type="synonym">Epeira ventricosa</name>
    <dbReference type="NCBI Taxonomy" id="182803"/>
    <lineage>
        <taxon>Eukaryota</taxon>
        <taxon>Metazoa</taxon>
        <taxon>Ecdysozoa</taxon>
        <taxon>Arthropoda</taxon>
        <taxon>Chelicerata</taxon>
        <taxon>Arachnida</taxon>
        <taxon>Araneae</taxon>
        <taxon>Araneomorphae</taxon>
        <taxon>Entelegynae</taxon>
        <taxon>Araneoidea</taxon>
        <taxon>Araneidae</taxon>
        <taxon>Araneus</taxon>
    </lineage>
</organism>
<evidence type="ECO:0000313" key="2">
    <source>
        <dbReference type="Proteomes" id="UP000499080"/>
    </source>
</evidence>
<gene>
    <name evidence="1" type="ORF">AVEN_263458_1</name>
</gene>
<reference evidence="1 2" key="1">
    <citation type="journal article" date="2019" name="Sci. Rep.">
        <title>Orb-weaving spider Araneus ventricosus genome elucidates the spidroin gene catalogue.</title>
        <authorList>
            <person name="Kono N."/>
            <person name="Nakamura H."/>
            <person name="Ohtoshi R."/>
            <person name="Moran D.A.P."/>
            <person name="Shinohara A."/>
            <person name="Yoshida Y."/>
            <person name="Fujiwara M."/>
            <person name="Mori M."/>
            <person name="Tomita M."/>
            <person name="Arakawa K."/>
        </authorList>
    </citation>
    <scope>NUCLEOTIDE SEQUENCE [LARGE SCALE GENOMIC DNA]</scope>
</reference>
<dbReference type="EMBL" id="BGPR01002381">
    <property type="protein sequence ID" value="GBM72512.1"/>
    <property type="molecule type" value="Genomic_DNA"/>
</dbReference>
<accession>A0A4Y2I4Z4</accession>
<comment type="caution">
    <text evidence="1">The sequence shown here is derived from an EMBL/GenBank/DDBJ whole genome shotgun (WGS) entry which is preliminary data.</text>
</comment>
<keyword evidence="2" id="KW-1185">Reference proteome</keyword>
<protein>
    <submittedName>
        <fullName evidence="1">Uncharacterized protein</fullName>
    </submittedName>
</protein>
<evidence type="ECO:0000313" key="1">
    <source>
        <dbReference type="EMBL" id="GBM72512.1"/>
    </source>
</evidence>
<name>A0A4Y2I4Z4_ARAVE</name>
<proteinExistence type="predicted"/>